<dbReference type="OMA" id="PPGFKIS"/>
<dbReference type="Proteomes" id="UP000008810">
    <property type="component" value="Chromosome 3"/>
</dbReference>
<proteinExistence type="predicted"/>
<reference evidence="3 4" key="1">
    <citation type="journal article" date="2010" name="Nature">
        <title>Genome sequencing and analysis of the model grass Brachypodium distachyon.</title>
        <authorList>
            <consortium name="International Brachypodium Initiative"/>
        </authorList>
    </citation>
    <scope>NUCLEOTIDE SEQUENCE [LARGE SCALE GENOMIC DNA]</scope>
    <source>
        <strain evidence="3">Bd21</strain>
        <strain evidence="4">cv. Bd21</strain>
    </source>
</reference>
<dbReference type="STRING" id="15368.I1I8B7"/>
<dbReference type="Pfam" id="PF11955">
    <property type="entry name" value="PORR"/>
    <property type="match status" value="1"/>
</dbReference>
<gene>
    <name evidence="4" type="primary">LOC100828204</name>
    <name evidence="3" type="ORF">BRADI_3g39570v3</name>
</gene>
<feature type="compositionally biased region" description="Polar residues" evidence="1">
    <location>
        <begin position="30"/>
        <end position="42"/>
    </location>
</feature>
<dbReference type="InterPro" id="IPR045040">
    <property type="entry name" value="PORR_fam"/>
</dbReference>
<dbReference type="RefSeq" id="XP_024316411.1">
    <property type="nucleotide sequence ID" value="XM_024460643.1"/>
</dbReference>
<feature type="region of interest" description="Disordered" evidence="1">
    <location>
        <begin position="1"/>
        <end position="43"/>
    </location>
</feature>
<dbReference type="InterPro" id="IPR021099">
    <property type="entry name" value="PORR_domain"/>
</dbReference>
<dbReference type="HOGENOM" id="CLU_024287_0_1_1"/>
<feature type="compositionally biased region" description="Low complexity" evidence="1">
    <location>
        <begin position="15"/>
        <end position="29"/>
    </location>
</feature>
<dbReference type="PANTHER" id="PTHR31476">
    <property type="entry name" value="PROTEIN WHAT'S THIS FACTOR 1 HOMOLOG, CHLOROPLASTIC"/>
    <property type="match status" value="1"/>
</dbReference>
<reference evidence="3" key="2">
    <citation type="submission" date="2017-06" db="EMBL/GenBank/DDBJ databases">
        <title>WGS assembly of Brachypodium distachyon.</title>
        <authorList>
            <consortium name="The International Brachypodium Initiative"/>
            <person name="Lucas S."/>
            <person name="Harmon-Smith M."/>
            <person name="Lail K."/>
            <person name="Tice H."/>
            <person name="Grimwood J."/>
            <person name="Bruce D."/>
            <person name="Barry K."/>
            <person name="Shu S."/>
            <person name="Lindquist E."/>
            <person name="Wang M."/>
            <person name="Pitluck S."/>
            <person name="Vogel J.P."/>
            <person name="Garvin D.F."/>
            <person name="Mockler T.C."/>
            <person name="Schmutz J."/>
            <person name="Rokhsar D."/>
            <person name="Bevan M.W."/>
        </authorList>
    </citation>
    <scope>NUCLEOTIDE SEQUENCE</scope>
    <source>
        <strain evidence="3">Bd21</strain>
    </source>
</reference>
<accession>I1I8B7</accession>
<sequence>MLRRIAALRPPPPTTTRAAAPVGEAGAGASYSSKSTSLPQKQQRVRDHAFDGIMEVQKRVRRFLALNALLLYAASPTAFSSSPGGESGAGAVSVPFSRLGALSRRQLRLKPLDAGHFMLRHPHAFHLFLHPVHRILHARLTPRAAAALRLEADAIASSRPAAVLRLRKLLLLAPPHHRLRLEHIRLLRRDFGLPDDFADSIILSNPALFRLTPDQFVEFVPSPTTDPPDLTVAAVERSRERHYREHRSPGAGEEDARFAFPTRFPPGFKIGKYFRIAVWKWQRLPYASPYADVSGHDLRSLEAKRRMEKRAVAAVHELLSLTVEKRTTLERLALFRDALGVPKKIKEFLLKYQGIFYISTRGNQGKLHTVFLREAYYKGELVEANEISAARRKLEELLLMSREKANLDRMFTSMGRGWDELGGGRRGGEELREKFLGDASGRKRKIGAEDDDDDADSGEDSGVESLYIE</sequence>
<dbReference type="Gramene" id="KQJ98861">
    <property type="protein sequence ID" value="KQJ98861"/>
    <property type="gene ID" value="BRADI_3g39570v3"/>
</dbReference>
<feature type="region of interest" description="Disordered" evidence="1">
    <location>
        <begin position="442"/>
        <end position="469"/>
    </location>
</feature>
<reference evidence="4" key="3">
    <citation type="submission" date="2018-08" db="UniProtKB">
        <authorList>
            <consortium name="EnsemblPlants"/>
        </authorList>
    </citation>
    <scope>IDENTIFICATION</scope>
    <source>
        <strain evidence="4">cv. Bd21</strain>
    </source>
</reference>
<evidence type="ECO:0000313" key="4">
    <source>
        <dbReference type="EnsemblPlants" id="KQJ98861"/>
    </source>
</evidence>
<evidence type="ECO:0000313" key="3">
    <source>
        <dbReference type="EMBL" id="KQJ98861.1"/>
    </source>
</evidence>
<organism evidence="3">
    <name type="scientific">Brachypodium distachyon</name>
    <name type="common">Purple false brome</name>
    <name type="synonym">Trachynia distachya</name>
    <dbReference type="NCBI Taxonomy" id="15368"/>
    <lineage>
        <taxon>Eukaryota</taxon>
        <taxon>Viridiplantae</taxon>
        <taxon>Streptophyta</taxon>
        <taxon>Embryophyta</taxon>
        <taxon>Tracheophyta</taxon>
        <taxon>Spermatophyta</taxon>
        <taxon>Magnoliopsida</taxon>
        <taxon>Liliopsida</taxon>
        <taxon>Poales</taxon>
        <taxon>Poaceae</taxon>
        <taxon>BOP clade</taxon>
        <taxon>Pooideae</taxon>
        <taxon>Stipodae</taxon>
        <taxon>Brachypodieae</taxon>
        <taxon>Brachypodium</taxon>
    </lineage>
</organism>
<dbReference type="AlphaFoldDB" id="I1I8B7"/>
<protein>
    <recommendedName>
        <fullName evidence="2">PORR domain-containing protein</fullName>
    </recommendedName>
</protein>
<dbReference type="OrthoDB" id="657547at2759"/>
<dbReference type="GeneID" id="100828204"/>
<keyword evidence="5" id="KW-1185">Reference proteome</keyword>
<dbReference type="PANTHER" id="PTHR31476:SF9">
    <property type="entry name" value="PROTEIN ROOT PRIMORDIUM DEFECTIVE 1"/>
    <property type="match status" value="1"/>
</dbReference>
<dbReference type="GO" id="GO:0003723">
    <property type="term" value="F:RNA binding"/>
    <property type="evidence" value="ECO:0007669"/>
    <property type="project" value="InterPro"/>
</dbReference>
<name>I1I8B7_BRADI</name>
<evidence type="ECO:0000259" key="2">
    <source>
        <dbReference type="Pfam" id="PF11955"/>
    </source>
</evidence>
<dbReference type="EMBL" id="CM000882">
    <property type="protein sequence ID" value="KQJ98861.1"/>
    <property type="molecule type" value="Genomic_DNA"/>
</dbReference>
<dbReference type="eggNOG" id="ENOG502QVHJ">
    <property type="taxonomic scope" value="Eukaryota"/>
</dbReference>
<feature type="compositionally biased region" description="Acidic residues" evidence="1">
    <location>
        <begin position="449"/>
        <end position="462"/>
    </location>
</feature>
<feature type="domain" description="PORR" evidence="2">
    <location>
        <begin position="45"/>
        <end position="402"/>
    </location>
</feature>
<dbReference type="EnsemblPlants" id="KQJ98861">
    <property type="protein sequence ID" value="KQJ98861"/>
    <property type="gene ID" value="BRADI_3g39570v3"/>
</dbReference>
<evidence type="ECO:0000256" key="1">
    <source>
        <dbReference type="SAM" id="MobiDB-lite"/>
    </source>
</evidence>
<evidence type="ECO:0000313" key="5">
    <source>
        <dbReference type="Proteomes" id="UP000008810"/>
    </source>
</evidence>